<dbReference type="GO" id="GO:0046933">
    <property type="term" value="F:proton-transporting ATP synthase activity, rotational mechanism"/>
    <property type="evidence" value="ECO:0007669"/>
    <property type="project" value="UniProtKB-UniRule"/>
</dbReference>
<dbReference type="EMBL" id="QMQY01000032">
    <property type="protein sequence ID" value="RLE50961.1"/>
    <property type="molecule type" value="Genomic_DNA"/>
</dbReference>
<keyword evidence="4" id="KW-0472">Membrane</keyword>
<evidence type="ECO:0000313" key="7">
    <source>
        <dbReference type="Proteomes" id="UP000281962"/>
    </source>
</evidence>
<dbReference type="HAMAP" id="MF_00271">
    <property type="entry name" value="ATP_synth_D_arch"/>
    <property type="match status" value="1"/>
</dbReference>
<keyword evidence="3 4" id="KW-0406">Ion transport</keyword>
<dbReference type="AlphaFoldDB" id="A0A497EVF6"/>
<evidence type="ECO:0000256" key="3">
    <source>
        <dbReference type="ARBA" id="ARBA00023065"/>
    </source>
</evidence>
<evidence type="ECO:0000256" key="1">
    <source>
        <dbReference type="ARBA" id="ARBA00005850"/>
    </source>
</evidence>
<dbReference type="Gene3D" id="1.10.287.3240">
    <property type="match status" value="1"/>
</dbReference>
<comment type="subunit">
    <text evidence="4">Has multiple subunits with at least A(3), B(3), C, D, E, F, H, I and proteolipid K(x).</text>
</comment>
<comment type="similarity">
    <text evidence="1 4">Belongs to the V-ATPase D subunit family.</text>
</comment>
<dbReference type="NCBIfam" id="NF001545">
    <property type="entry name" value="PRK00373.1-4"/>
    <property type="match status" value="1"/>
</dbReference>
<dbReference type="GO" id="GO:0005886">
    <property type="term" value="C:plasma membrane"/>
    <property type="evidence" value="ECO:0007669"/>
    <property type="project" value="UniProtKB-SubCell"/>
</dbReference>
<organism evidence="6 7">
    <name type="scientific">Thermoproteota archaeon</name>
    <dbReference type="NCBI Taxonomy" id="2056631"/>
    <lineage>
        <taxon>Archaea</taxon>
        <taxon>Thermoproteota</taxon>
    </lineage>
</organism>
<evidence type="ECO:0000313" key="6">
    <source>
        <dbReference type="EMBL" id="RLE50961.1"/>
    </source>
</evidence>
<dbReference type="Proteomes" id="UP000281962">
    <property type="component" value="Unassembled WGS sequence"/>
</dbReference>
<keyword evidence="4" id="KW-1003">Cell membrane</keyword>
<keyword evidence="4" id="KW-0066">ATP synthesis</keyword>
<dbReference type="Pfam" id="PF01813">
    <property type="entry name" value="ATP-synt_D"/>
    <property type="match status" value="1"/>
</dbReference>
<comment type="subcellular location">
    <subcellularLocation>
        <location evidence="4">Cell membrane</location>
        <topology evidence="4">Peripheral membrane protein</topology>
    </subcellularLocation>
</comment>
<comment type="caution">
    <text evidence="6">The sequence shown here is derived from an EMBL/GenBank/DDBJ whole genome shotgun (WGS) entry which is preliminary data.</text>
</comment>
<keyword evidence="5" id="KW-0175">Coiled coil</keyword>
<comment type="function">
    <text evidence="4">Component of the A-type ATP synthase that produces ATP from ADP in the presence of a proton gradient across the membrane.</text>
</comment>
<keyword evidence="2 4" id="KW-0813">Transport</keyword>
<dbReference type="GO" id="GO:0005524">
    <property type="term" value="F:ATP binding"/>
    <property type="evidence" value="ECO:0007669"/>
    <property type="project" value="UniProtKB-UniRule"/>
</dbReference>
<dbReference type="InterPro" id="IPR002699">
    <property type="entry name" value="V_ATPase_D"/>
</dbReference>
<dbReference type="PANTHER" id="PTHR11671">
    <property type="entry name" value="V-TYPE ATP SYNTHASE SUBUNIT D"/>
    <property type="match status" value="1"/>
</dbReference>
<feature type="coiled-coil region" evidence="5">
    <location>
        <begin position="143"/>
        <end position="170"/>
    </location>
</feature>
<keyword evidence="4" id="KW-0375">Hydrogen ion transport</keyword>
<evidence type="ECO:0000256" key="5">
    <source>
        <dbReference type="SAM" id="Coils"/>
    </source>
</evidence>
<reference evidence="6 7" key="1">
    <citation type="submission" date="2018-06" db="EMBL/GenBank/DDBJ databases">
        <title>Extensive metabolic versatility and redundancy in microbially diverse, dynamic hydrothermal sediments.</title>
        <authorList>
            <person name="Dombrowski N."/>
            <person name="Teske A."/>
            <person name="Baker B.J."/>
        </authorList>
    </citation>
    <scope>NUCLEOTIDE SEQUENCE [LARGE SCALE GENOMIC DNA]</scope>
    <source>
        <strain evidence="6">B30_G17</strain>
    </source>
</reference>
<gene>
    <name evidence="4" type="primary">atpD</name>
    <name evidence="6" type="ORF">DRJ21_01090</name>
</gene>
<dbReference type="GO" id="GO:0042777">
    <property type="term" value="P:proton motive force-driven plasma membrane ATP synthesis"/>
    <property type="evidence" value="ECO:0007669"/>
    <property type="project" value="UniProtKB-UniRule"/>
</dbReference>
<proteinExistence type="inferred from homology"/>
<name>A0A497EVF6_9CREN</name>
<evidence type="ECO:0000256" key="2">
    <source>
        <dbReference type="ARBA" id="ARBA00022448"/>
    </source>
</evidence>
<dbReference type="GO" id="GO:0046961">
    <property type="term" value="F:proton-transporting ATPase activity, rotational mechanism"/>
    <property type="evidence" value="ECO:0007669"/>
    <property type="project" value="InterPro"/>
</dbReference>
<dbReference type="NCBIfam" id="TIGR00309">
    <property type="entry name" value="V_ATPase_subD"/>
    <property type="match status" value="1"/>
</dbReference>
<sequence length="211" mass="24103">MAGIEIKPTRMELLALRRRLKLAKRGLELLHEKQDALVMEFFAAVQNYKAVREEVIKALREAFIALSSAEMELGSLKLERIALGIPEAVEVDMKTRNVMGVLIPVFSAVFKPTEKPYSLIDTCSQLDVAIEKFNAALSRVVKLAEASATLIRLAEEVRKVRRRVNALESIVIPKIEEAIKYIELYLAEREREDIFRVKRIKKKLEMRARAV</sequence>
<evidence type="ECO:0000256" key="4">
    <source>
        <dbReference type="HAMAP-Rule" id="MF_00271"/>
    </source>
</evidence>
<protein>
    <recommendedName>
        <fullName evidence="4">A-type ATP synthase subunit D</fullName>
    </recommendedName>
</protein>
<accession>A0A497EVF6</accession>